<organism evidence="2 3">
    <name type="scientific">Geoglobus acetivorans</name>
    <dbReference type="NCBI Taxonomy" id="565033"/>
    <lineage>
        <taxon>Archaea</taxon>
        <taxon>Methanobacteriati</taxon>
        <taxon>Methanobacteriota</taxon>
        <taxon>Archaeoglobi</taxon>
        <taxon>Archaeoglobales</taxon>
        <taxon>Archaeoglobaceae</taxon>
        <taxon>Geoglobus</taxon>
    </lineage>
</organism>
<dbReference type="SUPFAM" id="SSF103256">
    <property type="entry name" value="Hypothetical protein TM0160"/>
    <property type="match status" value="1"/>
</dbReference>
<dbReference type="GeneID" id="24797793"/>
<dbReference type="STRING" id="565033.GACE_1214"/>
<protein>
    <recommendedName>
        <fullName evidence="1">BFN domain-containing protein</fullName>
    </recommendedName>
</protein>
<dbReference type="KEGG" id="gac:GACE_1214"/>
<dbReference type="Proteomes" id="UP000030624">
    <property type="component" value="Chromosome"/>
</dbReference>
<dbReference type="HOGENOM" id="CLU_096111_3_0_2"/>
<proteinExistence type="predicted"/>
<dbReference type="GO" id="GO:0004518">
    <property type="term" value="F:nuclease activity"/>
    <property type="evidence" value="ECO:0007669"/>
    <property type="project" value="InterPro"/>
</dbReference>
<dbReference type="eggNOG" id="arCOG01759">
    <property type="taxonomic scope" value="Archaea"/>
</dbReference>
<dbReference type="Gene3D" id="3.10.690.10">
    <property type="entry name" value="Bifunctional nuclease domain"/>
    <property type="match status" value="1"/>
</dbReference>
<feature type="domain" description="BFN" evidence="1">
    <location>
        <begin position="1"/>
        <end position="133"/>
    </location>
</feature>
<name>A0A0A7GEI5_GEOAI</name>
<dbReference type="RefSeq" id="WP_048091976.1">
    <property type="nucleotide sequence ID" value="NZ_CP009552.1"/>
</dbReference>
<sequence length="148" mass="16742">MKKVEIVGVYLAPSIFGGTPVVLLREDTGRILQIFIGAPEALAIHSAIQGITPPRPMTHDLTAEILERLNARIEKVVIDDLIENTFYARIFIKMDEMEHEIDARPSDSIALALRFDAEVFVEEKVFDEAGYIRDVPEDYVPFEQLTIE</sequence>
<dbReference type="PANTHER" id="PTHR15160:SF1">
    <property type="entry name" value="VON HIPPEL-LINDAU DISEASE TUMOR SUPPRESSOR"/>
    <property type="match status" value="1"/>
</dbReference>
<dbReference type="PANTHER" id="PTHR15160">
    <property type="entry name" value="VON HIPPEL-LINDAU PROTEIN"/>
    <property type="match status" value="1"/>
</dbReference>
<evidence type="ECO:0000313" key="2">
    <source>
        <dbReference type="EMBL" id="AIY90253.1"/>
    </source>
</evidence>
<dbReference type="InterPro" id="IPR003729">
    <property type="entry name" value="Bi_nuclease_dom"/>
</dbReference>
<dbReference type="EMBL" id="CP009552">
    <property type="protein sequence ID" value="AIY90253.1"/>
    <property type="molecule type" value="Genomic_DNA"/>
</dbReference>
<dbReference type="PROSITE" id="PS51658">
    <property type="entry name" value="BFN"/>
    <property type="match status" value="1"/>
</dbReference>
<dbReference type="Pfam" id="PF02577">
    <property type="entry name" value="BFN_dom"/>
    <property type="match status" value="1"/>
</dbReference>
<accession>A0A0A7GEI5</accession>
<evidence type="ECO:0000259" key="1">
    <source>
        <dbReference type="PROSITE" id="PS51658"/>
    </source>
</evidence>
<reference evidence="2 3" key="1">
    <citation type="journal article" date="2015" name="Appl. Environ. Microbiol.">
        <title>The Geoglobus acetivorans genome: Fe(III) reduction, acetate utilization, autotrophic growth, and degradation of aromatic compounds in a hyperthermophilic archaeon.</title>
        <authorList>
            <person name="Mardanov A.V."/>
            <person name="Slododkina G.B."/>
            <person name="Slobodkin A.I."/>
            <person name="Beletsky A.V."/>
            <person name="Gavrilov S.N."/>
            <person name="Kublanov I.V."/>
            <person name="Bonch-Osmolovskaya E.A."/>
            <person name="Skryabin K.G."/>
            <person name="Ravin N.V."/>
        </authorList>
    </citation>
    <scope>NUCLEOTIDE SEQUENCE [LARGE SCALE GENOMIC DNA]</scope>
    <source>
        <strain evidence="2 3">SBH6</strain>
    </source>
</reference>
<evidence type="ECO:0000313" key="3">
    <source>
        <dbReference type="Proteomes" id="UP000030624"/>
    </source>
</evidence>
<dbReference type="InterPro" id="IPR036104">
    <property type="entry name" value="BFN_sf"/>
</dbReference>
<gene>
    <name evidence="2" type="ORF">GACE_1214</name>
</gene>
<dbReference type="AlphaFoldDB" id="A0A0A7GEI5"/>